<sequence length="201" mass="23118">MMGAKYNGVRTIEVVDCKDDKFDKCCRELEVTWTSAFVRWMPTTQSRLSVLAYKISVVTGYAKIAETKVRVRNTNSYFTQMRGYSVCLILKHMTKYFATSAQMKYAKRRFSKTDVASQALEYGKAALNTVFQSPMFRMETPLTKKVNEAAKSLQDALDEEEVKVYFQKVSKKLWKKSGISGKRQKMDRGSPFRNVEPVPHT</sequence>
<comment type="caution">
    <text evidence="2">The sequence shown here is derived from an EMBL/GenBank/DDBJ whole genome shotgun (WGS) entry which is preliminary data.</text>
</comment>
<name>A0A9Q1BAF0_HOLLE</name>
<proteinExistence type="predicted"/>
<feature type="region of interest" description="Disordered" evidence="1">
    <location>
        <begin position="177"/>
        <end position="201"/>
    </location>
</feature>
<gene>
    <name evidence="2" type="ORF">HOLleu_43988</name>
</gene>
<dbReference type="AlphaFoldDB" id="A0A9Q1BAF0"/>
<evidence type="ECO:0000313" key="2">
    <source>
        <dbReference type="EMBL" id="KAJ8018168.1"/>
    </source>
</evidence>
<evidence type="ECO:0000256" key="1">
    <source>
        <dbReference type="SAM" id="MobiDB-lite"/>
    </source>
</evidence>
<dbReference type="Proteomes" id="UP001152320">
    <property type="component" value="Unassembled WGS sequence"/>
</dbReference>
<accession>A0A9Q1BAF0</accession>
<keyword evidence="3" id="KW-1185">Reference proteome</keyword>
<dbReference type="EMBL" id="JAIZAY010000571">
    <property type="protein sequence ID" value="KAJ8018168.1"/>
    <property type="molecule type" value="Genomic_DNA"/>
</dbReference>
<evidence type="ECO:0000313" key="3">
    <source>
        <dbReference type="Proteomes" id="UP001152320"/>
    </source>
</evidence>
<organism evidence="2 3">
    <name type="scientific">Holothuria leucospilota</name>
    <name type="common">Black long sea cucumber</name>
    <name type="synonym">Mertensiothuria leucospilota</name>
    <dbReference type="NCBI Taxonomy" id="206669"/>
    <lineage>
        <taxon>Eukaryota</taxon>
        <taxon>Metazoa</taxon>
        <taxon>Echinodermata</taxon>
        <taxon>Eleutherozoa</taxon>
        <taxon>Echinozoa</taxon>
        <taxon>Holothuroidea</taxon>
        <taxon>Aspidochirotacea</taxon>
        <taxon>Aspidochirotida</taxon>
        <taxon>Holothuriidae</taxon>
        <taxon>Holothuria</taxon>
    </lineage>
</organism>
<reference evidence="2" key="1">
    <citation type="submission" date="2021-10" db="EMBL/GenBank/DDBJ databases">
        <title>Tropical sea cucumber genome reveals ecological adaptation and Cuvierian tubules defense mechanism.</title>
        <authorList>
            <person name="Chen T."/>
        </authorList>
    </citation>
    <scope>NUCLEOTIDE SEQUENCE</scope>
    <source>
        <strain evidence="2">Nanhai2018</strain>
        <tissue evidence="2">Muscle</tissue>
    </source>
</reference>
<protein>
    <submittedName>
        <fullName evidence="2">Uncharacterized protein</fullName>
    </submittedName>
</protein>